<gene>
    <name evidence="1" type="ORF">QLS71_006355</name>
</gene>
<proteinExistence type="predicted"/>
<keyword evidence="2" id="KW-1185">Reference proteome</keyword>
<protein>
    <submittedName>
        <fullName evidence="1">Uncharacterized protein</fullName>
    </submittedName>
</protein>
<dbReference type="Proteomes" id="UP001224325">
    <property type="component" value="Chromosome"/>
</dbReference>
<evidence type="ECO:0000313" key="1">
    <source>
        <dbReference type="EMBL" id="XBL15633.1"/>
    </source>
</evidence>
<dbReference type="EMBL" id="CP155618">
    <property type="protein sequence ID" value="XBL15633.1"/>
    <property type="molecule type" value="Genomic_DNA"/>
</dbReference>
<dbReference type="AlphaFoldDB" id="A0AAU7EKD5"/>
<accession>A0AAU7EKD5</accession>
<reference evidence="1" key="1">
    <citation type="submission" date="2024-04" db="EMBL/GenBank/DDBJ databases">
        <title>Mariniflexile litorale, isolated from the shallow sediments of the Sea of Japan.</title>
        <authorList>
            <person name="Romanenko L."/>
            <person name="Isaeva M."/>
        </authorList>
    </citation>
    <scope>NUCLEOTIDE SEQUENCE [LARGE SCALE GENOMIC DNA]</scope>
    <source>
        <strain evidence="1">KMM 9835</strain>
    </source>
</reference>
<organism evidence="1 2">
    <name type="scientific">Mariniflexile litorale</name>
    <dbReference type="NCBI Taxonomy" id="3045158"/>
    <lineage>
        <taxon>Bacteria</taxon>
        <taxon>Pseudomonadati</taxon>
        <taxon>Bacteroidota</taxon>
        <taxon>Flavobacteriia</taxon>
        <taxon>Flavobacteriales</taxon>
        <taxon>Flavobacteriaceae</taxon>
        <taxon>Mariniflexile</taxon>
    </lineage>
</organism>
<sequence length="205" mass="23224">MKNVLNISKKGILMVTMFATLLSFANEVSLFKIENDAERTSLTLTNVKQGNLLSIKNSNGVVLYKELIQQSGIYSKGFDLTVLPNGGYIFELDKDVEIQTIPFTVVSNTVTFKKELETTIFKPVTRVKGNMLFVSRLSLNKAPMEIAIYFTDYDNISSNQELIFSEKIKDTQSVNRIYKLTGINKGDYKVVFTTEERVFTTEINN</sequence>
<dbReference type="KEGG" id="mlil:QLS71_006355"/>
<name>A0AAU7EKD5_9FLAO</name>
<dbReference type="RefSeq" id="WP_308991869.1">
    <property type="nucleotide sequence ID" value="NZ_CP155618.1"/>
</dbReference>
<evidence type="ECO:0000313" key="2">
    <source>
        <dbReference type="Proteomes" id="UP001224325"/>
    </source>
</evidence>